<geneLocation type="plasmid" evidence="2 3">
    <name>pAA03</name>
</geneLocation>
<gene>
    <name evidence="2" type="ORF">AA2016_6421</name>
</gene>
<dbReference type="Proteomes" id="UP000075755">
    <property type="component" value="Plasmid pAA03"/>
</dbReference>
<evidence type="ECO:0000313" key="2">
    <source>
        <dbReference type="EMBL" id="AMS45316.1"/>
    </source>
</evidence>
<dbReference type="AlphaFoldDB" id="A0AAC9ATK8"/>
<dbReference type="Pfam" id="PF08808">
    <property type="entry name" value="RES"/>
    <property type="match status" value="1"/>
</dbReference>
<name>A0AAC9ATK8_AMIAI</name>
<protein>
    <submittedName>
        <fullName evidence="2">RES domain protein</fullName>
    </submittedName>
</protein>
<dbReference type="EMBL" id="CP015008">
    <property type="protein sequence ID" value="AMS45316.1"/>
    <property type="molecule type" value="Genomic_DNA"/>
</dbReference>
<dbReference type="KEGG" id="aak:AA2016_6421"/>
<evidence type="ECO:0000313" key="3">
    <source>
        <dbReference type="Proteomes" id="UP000075755"/>
    </source>
</evidence>
<evidence type="ECO:0000259" key="1">
    <source>
        <dbReference type="SMART" id="SM00953"/>
    </source>
</evidence>
<proteinExistence type="predicted"/>
<feature type="domain" description="RES" evidence="1">
    <location>
        <begin position="36"/>
        <end position="165"/>
    </location>
</feature>
<reference evidence="2 3" key="1">
    <citation type="submission" date="2016-03" db="EMBL/GenBank/DDBJ databases">
        <title>Complete genome of Aminobacter aminovorans KCTC 2477.</title>
        <authorList>
            <person name="Kim K.M."/>
        </authorList>
    </citation>
    <scope>NUCLEOTIDE SEQUENCE [LARGE SCALE GENOMIC DNA]</scope>
    <source>
        <strain evidence="2 3">KCTC 2477</strain>
        <plasmid evidence="2 3">pAA03</plasmid>
    </source>
</reference>
<accession>A0AAC9ATK8</accession>
<keyword evidence="2" id="KW-0614">Plasmid</keyword>
<dbReference type="InterPro" id="IPR014914">
    <property type="entry name" value="RES_dom"/>
</dbReference>
<dbReference type="SMART" id="SM00953">
    <property type="entry name" value="RES"/>
    <property type="match status" value="1"/>
</dbReference>
<organism evidence="2 3">
    <name type="scientific">Aminobacter aminovorans</name>
    <name type="common">Chelatobacter heintzii</name>
    <dbReference type="NCBI Taxonomy" id="83263"/>
    <lineage>
        <taxon>Bacteria</taxon>
        <taxon>Pseudomonadati</taxon>
        <taxon>Pseudomonadota</taxon>
        <taxon>Alphaproteobacteria</taxon>
        <taxon>Hyphomicrobiales</taxon>
        <taxon>Phyllobacteriaceae</taxon>
        <taxon>Aminobacter</taxon>
    </lineage>
</organism>
<sequence>MERRARDLDLLDALDAHQGVTFEGDVWRIVREEREPLQGYAAGARWDPGTFDVLYTSLEREGSLEEIHFHLSRQPVFPSKIRSVLHRISVRTQRTLRIADLAALKVLGVSPETYGSLSYERTQEIGDAASFLGFDGILAPSARWPCQNLVIFTEHFTPADLTVVGSEPVDWADWSSRRSSERKLRES</sequence>